<sequence>MSKSPISYFRITPAKDYSFIGYYTYRRQQDDFSSSFQREASKLLKNLEELQNDDSEEIRAAATELRQKFKDHRRQYLKVRLFWDDIESTLMGSGLESDKKSGTKRSLDTIEDSQECCGLHSSEDGKGMACNDIFHVHEVELETSKTSVQVDDTISLKWEFDLPMPSWLTKAAKLRSNTPQSEAATKALCWRIIDVSDSAIVSEFSSSEFEELNAVFASALNNGNPKEDLMVVETLPESYLQMLGKLDSNQLKSIGNLVKIEGIRGALREAQKLVGTKKKDQILFEDEVSTSPSPADMKEEDCTHDDVGYIFELLRYTYVCHFTVHCTLMDTRNFDLKFYTPNRCEWISESVASRHNSERDIDMFVKSHIFSCLKGVADQHFGEMVSRASRNRKASASDSPDNAEGYHVGWMFTVCSLNIPLLLLRHDLSNKSWGQEFSMCERAGSKPDNKAKIDSDTLKPQKTLRDMHKALLKDISTAGGGAVTKPVLKAFTKLIMPGFVSSFFFIRVILVVYVGAGFYASRQMAEFNIPTTYDQLEGFIDVARAMLRTKNIMRNTISWFKAIKARAEREQFESGRIQVDNGPPEFATPSKKRISRKVSFVLCLTQLSMCRKCS</sequence>
<comment type="caution">
    <text evidence="3">The sequence shown here is derived from an EMBL/GenBank/DDBJ whole genome shotgun (WGS) entry which is preliminary data.</text>
</comment>
<dbReference type="Proteomes" id="UP000268093">
    <property type="component" value="Unassembled WGS sequence"/>
</dbReference>
<proteinExistence type="predicted"/>
<evidence type="ECO:0000256" key="1">
    <source>
        <dbReference type="SAM" id="Coils"/>
    </source>
</evidence>
<protein>
    <submittedName>
        <fullName evidence="3">Uncharacterized protein</fullName>
    </submittedName>
</protein>
<dbReference type="OrthoDB" id="2443690at2759"/>
<keyword evidence="4" id="KW-1185">Reference proteome</keyword>
<evidence type="ECO:0000313" key="4">
    <source>
        <dbReference type="Proteomes" id="UP000268093"/>
    </source>
</evidence>
<keyword evidence="2" id="KW-1133">Transmembrane helix</keyword>
<dbReference type="EMBL" id="RBNI01001481">
    <property type="protein sequence ID" value="RUP50398.1"/>
    <property type="molecule type" value="Genomic_DNA"/>
</dbReference>
<evidence type="ECO:0000256" key="2">
    <source>
        <dbReference type="SAM" id="Phobius"/>
    </source>
</evidence>
<organism evidence="3 4">
    <name type="scientific">Jimgerdemannia flammicorona</name>
    <dbReference type="NCBI Taxonomy" id="994334"/>
    <lineage>
        <taxon>Eukaryota</taxon>
        <taxon>Fungi</taxon>
        <taxon>Fungi incertae sedis</taxon>
        <taxon>Mucoromycota</taxon>
        <taxon>Mucoromycotina</taxon>
        <taxon>Endogonomycetes</taxon>
        <taxon>Endogonales</taxon>
        <taxon>Endogonaceae</taxon>
        <taxon>Jimgerdemannia</taxon>
    </lineage>
</organism>
<name>A0A433DHR8_9FUNG</name>
<dbReference type="AlphaFoldDB" id="A0A433DHR8"/>
<feature type="coiled-coil region" evidence="1">
    <location>
        <begin position="33"/>
        <end position="75"/>
    </location>
</feature>
<reference evidence="3 4" key="1">
    <citation type="journal article" date="2018" name="New Phytol.">
        <title>Phylogenomics of Endogonaceae and evolution of mycorrhizas within Mucoromycota.</title>
        <authorList>
            <person name="Chang Y."/>
            <person name="Desiro A."/>
            <person name="Na H."/>
            <person name="Sandor L."/>
            <person name="Lipzen A."/>
            <person name="Clum A."/>
            <person name="Barry K."/>
            <person name="Grigoriev I.V."/>
            <person name="Martin F.M."/>
            <person name="Stajich J.E."/>
            <person name="Smith M.E."/>
            <person name="Bonito G."/>
            <person name="Spatafora J.W."/>
        </authorList>
    </citation>
    <scope>NUCLEOTIDE SEQUENCE [LARGE SCALE GENOMIC DNA]</scope>
    <source>
        <strain evidence="3 4">GMNB39</strain>
    </source>
</reference>
<gene>
    <name evidence="3" type="ORF">BC936DRAFT_139359</name>
</gene>
<accession>A0A433DHR8</accession>
<evidence type="ECO:0000313" key="3">
    <source>
        <dbReference type="EMBL" id="RUP50398.1"/>
    </source>
</evidence>
<keyword evidence="1" id="KW-0175">Coiled coil</keyword>
<keyword evidence="2" id="KW-0472">Membrane</keyword>
<keyword evidence="2" id="KW-0812">Transmembrane</keyword>
<feature type="transmembrane region" description="Helical" evidence="2">
    <location>
        <begin position="494"/>
        <end position="520"/>
    </location>
</feature>